<dbReference type="Pfam" id="PF13426">
    <property type="entry name" value="PAS_9"/>
    <property type="match status" value="1"/>
</dbReference>
<dbReference type="CDD" id="cd00130">
    <property type="entry name" value="PAS"/>
    <property type="match status" value="1"/>
</dbReference>
<dbReference type="RefSeq" id="WP_281000357.1">
    <property type="nucleotide sequence ID" value="NZ_CP069362.1"/>
</dbReference>
<dbReference type="SUPFAM" id="SSF109604">
    <property type="entry name" value="HD-domain/PDEase-like"/>
    <property type="match status" value="1"/>
</dbReference>
<gene>
    <name evidence="5" type="ORF">JRV97_03860</name>
</gene>
<dbReference type="PROSITE" id="PS51832">
    <property type="entry name" value="HD_GYP"/>
    <property type="match status" value="1"/>
</dbReference>
<dbReference type="NCBIfam" id="TIGR00229">
    <property type="entry name" value="sensory_box"/>
    <property type="match status" value="1"/>
</dbReference>
<protein>
    <submittedName>
        <fullName evidence="5">Transporter substrate-binding domain-containing protein</fullName>
    </submittedName>
</protein>
<evidence type="ECO:0000313" key="5">
    <source>
        <dbReference type="EMBL" id="WGS65697.1"/>
    </source>
</evidence>
<dbReference type="SMART" id="SM00062">
    <property type="entry name" value="PBPb"/>
    <property type="match status" value="1"/>
</dbReference>
<dbReference type="InterPro" id="IPR003607">
    <property type="entry name" value="HD/PDEase_dom"/>
</dbReference>
<dbReference type="InterPro" id="IPR000014">
    <property type="entry name" value="PAS"/>
</dbReference>
<dbReference type="Gene3D" id="3.30.450.20">
    <property type="entry name" value="PAS domain"/>
    <property type="match status" value="1"/>
</dbReference>
<feature type="coiled-coil region" evidence="1">
    <location>
        <begin position="422"/>
        <end position="456"/>
    </location>
</feature>
<proteinExistence type="predicted"/>
<reference evidence="5 6" key="1">
    <citation type="submission" date="2021-02" db="EMBL/GenBank/DDBJ databases">
        <title>Characterization of Marinitoga sp. nov. str. BP5-C20A.</title>
        <authorList>
            <person name="Erauso G."/>
            <person name="Postec A."/>
        </authorList>
    </citation>
    <scope>NUCLEOTIDE SEQUENCE [LARGE SCALE GENOMIC DNA]</scope>
    <source>
        <strain evidence="5 6">BP5-C20A</strain>
    </source>
</reference>
<dbReference type="Proteomes" id="UP001232493">
    <property type="component" value="Chromosome"/>
</dbReference>
<keyword evidence="1" id="KW-0175">Coiled coil</keyword>
<evidence type="ECO:0000313" key="6">
    <source>
        <dbReference type="Proteomes" id="UP001232493"/>
    </source>
</evidence>
<dbReference type="EMBL" id="CP069362">
    <property type="protein sequence ID" value="WGS65697.1"/>
    <property type="molecule type" value="Genomic_DNA"/>
</dbReference>
<dbReference type="PROSITE" id="PS50112">
    <property type="entry name" value="PAS"/>
    <property type="match status" value="1"/>
</dbReference>
<dbReference type="PANTHER" id="PTHR45228:SF8">
    <property type="entry name" value="TWO-COMPONENT RESPONSE REGULATOR-RELATED"/>
    <property type="match status" value="1"/>
</dbReference>
<feature type="domain" description="PAS" evidence="3">
    <location>
        <begin position="304"/>
        <end position="367"/>
    </location>
</feature>
<dbReference type="SUPFAM" id="SSF53850">
    <property type="entry name" value="Periplasmic binding protein-like II"/>
    <property type="match status" value="1"/>
</dbReference>
<keyword evidence="2" id="KW-0812">Transmembrane</keyword>
<feature type="transmembrane region" description="Helical" evidence="2">
    <location>
        <begin position="5"/>
        <end position="25"/>
    </location>
</feature>
<dbReference type="CDD" id="cd00077">
    <property type="entry name" value="HDc"/>
    <property type="match status" value="1"/>
</dbReference>
<dbReference type="InterPro" id="IPR035965">
    <property type="entry name" value="PAS-like_dom_sf"/>
</dbReference>
<name>A0ABY8PSV4_9BACT</name>
<dbReference type="SUPFAM" id="SSF55785">
    <property type="entry name" value="PYP-like sensor domain (PAS domain)"/>
    <property type="match status" value="1"/>
</dbReference>
<dbReference type="PANTHER" id="PTHR45228">
    <property type="entry name" value="CYCLIC DI-GMP PHOSPHODIESTERASE TM_0186-RELATED"/>
    <property type="match status" value="1"/>
</dbReference>
<organism evidence="5 6">
    <name type="scientific">Marinitoga aeolica</name>
    <dbReference type="NCBI Taxonomy" id="2809031"/>
    <lineage>
        <taxon>Bacteria</taxon>
        <taxon>Thermotogati</taxon>
        <taxon>Thermotogota</taxon>
        <taxon>Thermotogae</taxon>
        <taxon>Petrotogales</taxon>
        <taxon>Petrotogaceae</taxon>
        <taxon>Marinitoga</taxon>
    </lineage>
</organism>
<dbReference type="Pfam" id="PF13487">
    <property type="entry name" value="HD_5"/>
    <property type="match status" value="1"/>
</dbReference>
<evidence type="ECO:0000259" key="4">
    <source>
        <dbReference type="PROSITE" id="PS51832"/>
    </source>
</evidence>
<feature type="domain" description="HD-GYP" evidence="4">
    <location>
        <begin position="610"/>
        <end position="809"/>
    </location>
</feature>
<dbReference type="SMART" id="SM00091">
    <property type="entry name" value="PAS"/>
    <property type="match status" value="1"/>
</dbReference>
<keyword evidence="2" id="KW-1133">Transmembrane helix</keyword>
<feature type="coiled-coil region" evidence="1">
    <location>
        <begin position="277"/>
        <end position="311"/>
    </location>
</feature>
<dbReference type="SMART" id="SM00471">
    <property type="entry name" value="HDc"/>
    <property type="match status" value="1"/>
</dbReference>
<keyword evidence="6" id="KW-1185">Reference proteome</keyword>
<keyword evidence="2" id="KW-0472">Membrane</keyword>
<dbReference type="InterPro" id="IPR052020">
    <property type="entry name" value="Cyclic_di-GMP/3'3'-cGAMP_PDE"/>
</dbReference>
<dbReference type="Gene3D" id="3.40.190.10">
    <property type="entry name" value="Periplasmic binding protein-like II"/>
    <property type="match status" value="2"/>
</dbReference>
<evidence type="ECO:0000256" key="2">
    <source>
        <dbReference type="SAM" id="Phobius"/>
    </source>
</evidence>
<dbReference type="Gene3D" id="1.10.3210.10">
    <property type="entry name" value="Hypothetical protein af1432"/>
    <property type="match status" value="1"/>
</dbReference>
<feature type="transmembrane region" description="Helical" evidence="2">
    <location>
        <begin position="249"/>
        <end position="272"/>
    </location>
</feature>
<dbReference type="Pfam" id="PF00497">
    <property type="entry name" value="SBP_bac_3"/>
    <property type="match status" value="1"/>
</dbReference>
<evidence type="ECO:0000259" key="3">
    <source>
        <dbReference type="PROSITE" id="PS50112"/>
    </source>
</evidence>
<evidence type="ECO:0000256" key="1">
    <source>
        <dbReference type="SAM" id="Coils"/>
    </source>
</evidence>
<dbReference type="InterPro" id="IPR037522">
    <property type="entry name" value="HD_GYP_dom"/>
</dbReference>
<dbReference type="InterPro" id="IPR001638">
    <property type="entry name" value="Solute-binding_3/MltF_N"/>
</dbReference>
<accession>A0ABY8PSV4</accession>
<sequence length="809" mass="93909">MKKFIIILIIIIIPIFSLSITIGLYKAPPIVIDENTGFLNEILNFIAKKNNIPLNFVIDSQVNLIEKLKKGQIDAVAPLGYTDKRALNFYFNKEPVFFEWAVVYTRYNLHLNSLLDLKGLKIGVMKTDIFYEGNNGIKDILNSFKIKAKFIEFNSYSNIFESLNQKKIDAGVVPRFFGLDQEKNYKVNKTSIIFKPIGGFIMYRKDSNLKNIFDIFDKYIINLKENNNSFYYKTFDKYFEPVIREKIPLWLKISTIFGIISASGIIILFYFYSKLLKKKVYKRTESLKNALSELETKITELNNSKKLIEEIVNLSPNPIYIKNIEQKIIFANNALASLLGIKKDDLIGKNLLEIFDNSNKKLLEDSIIEDIEIISDEKKGYVDNFKLLLNDKVLYFKDYKTSITLNNNEKGLLVLWVDITEIIKYQKELEQKNKELLDANKKLEEIINLIYNLEEKNIDIEMYFDYLLKNALKIVKKADYGSISIGKENKWQFLSAVGHNINILKSLPLEKKYMVQTQEKIQIFKNDELKKFNENNFEKNLLKEFFKAVKSTKETMLATAYINKNIILNFSLDIAENSPESFNNEDKKIFQSFINLAKSVLSKKLNVDKVKNAYLNFANKLALIAEAHDDITGQHIYRVGELASFVAKKLNIPDEKILEIREFAPLHDIGKIFVPLEILNKKTRLTDEEFEIMKKHTIYAEKLLGDDPYFETALKIALYHHEKYNGGGYPFNLKGDQIPIEAQIVSLVDVYDALRSNRPYKKAFSHEKTLKIILNGDDRTSPENFNPKLLEILKMYSTDIKDIYNTFSD</sequence>